<dbReference type="Proteomes" id="UP000663834">
    <property type="component" value="Unassembled WGS sequence"/>
</dbReference>
<comment type="caution">
    <text evidence="3">The sequence shown here is derived from an EMBL/GenBank/DDBJ whole genome shotgun (WGS) entry which is preliminary data.</text>
</comment>
<dbReference type="Proteomes" id="UP000676336">
    <property type="component" value="Unassembled WGS sequence"/>
</dbReference>
<evidence type="ECO:0000313" key="4">
    <source>
        <dbReference type="EMBL" id="CAF4201316.1"/>
    </source>
</evidence>
<dbReference type="Proteomes" id="UP000681720">
    <property type="component" value="Unassembled WGS sequence"/>
</dbReference>
<evidence type="ECO:0000313" key="7">
    <source>
        <dbReference type="Proteomes" id="UP000663834"/>
    </source>
</evidence>
<accession>A0A816HHG4</accession>
<dbReference type="AlphaFoldDB" id="A0A816HHG4"/>
<feature type="region of interest" description="Disordered" evidence="1">
    <location>
        <begin position="42"/>
        <end position="67"/>
    </location>
</feature>
<feature type="compositionally biased region" description="Low complexity" evidence="1">
    <location>
        <begin position="42"/>
        <end position="56"/>
    </location>
</feature>
<dbReference type="Proteomes" id="UP000681967">
    <property type="component" value="Unassembled WGS sequence"/>
</dbReference>
<organism evidence="3 7">
    <name type="scientific">Rotaria magnacalcarata</name>
    <dbReference type="NCBI Taxonomy" id="392030"/>
    <lineage>
        <taxon>Eukaryota</taxon>
        <taxon>Metazoa</taxon>
        <taxon>Spiralia</taxon>
        <taxon>Gnathifera</taxon>
        <taxon>Rotifera</taxon>
        <taxon>Eurotatoria</taxon>
        <taxon>Bdelloidea</taxon>
        <taxon>Philodinida</taxon>
        <taxon>Philodinidae</taxon>
        <taxon>Rotaria</taxon>
    </lineage>
</organism>
<reference evidence="3" key="1">
    <citation type="submission" date="2021-02" db="EMBL/GenBank/DDBJ databases">
        <authorList>
            <person name="Nowell W R."/>
        </authorList>
    </citation>
    <scope>NUCLEOTIDE SEQUENCE</scope>
</reference>
<dbReference type="EMBL" id="CAJNOV010010346">
    <property type="protein sequence ID" value="CAF1402356.1"/>
    <property type="molecule type" value="Genomic_DNA"/>
</dbReference>
<evidence type="ECO:0000313" key="6">
    <source>
        <dbReference type="EMBL" id="CAF4604118.1"/>
    </source>
</evidence>
<dbReference type="EMBL" id="CAJOBH010029074">
    <property type="protein sequence ID" value="CAF4267039.1"/>
    <property type="molecule type" value="Genomic_DNA"/>
</dbReference>
<name>A0A816HHG4_9BILA</name>
<gene>
    <name evidence="5" type="ORF">BYL167_LOCUS26170</name>
    <name evidence="2" type="ORF">CJN711_LOCUS22047</name>
    <name evidence="6" type="ORF">GIL414_LOCUS39053</name>
    <name evidence="3" type="ORF">KQP761_LOCUS38438</name>
    <name evidence="4" type="ORF">SMN809_LOCUS21902</name>
</gene>
<dbReference type="EMBL" id="CAJOBJ010104809">
    <property type="protein sequence ID" value="CAF4604118.1"/>
    <property type="molecule type" value="Genomic_DNA"/>
</dbReference>
<evidence type="ECO:0000313" key="2">
    <source>
        <dbReference type="EMBL" id="CAF1402356.1"/>
    </source>
</evidence>
<dbReference type="Proteomes" id="UP000663855">
    <property type="component" value="Unassembled WGS sequence"/>
</dbReference>
<dbReference type="EMBL" id="CAJNOW010021858">
    <property type="protein sequence ID" value="CAF1685687.1"/>
    <property type="molecule type" value="Genomic_DNA"/>
</dbReference>
<evidence type="ECO:0000313" key="5">
    <source>
        <dbReference type="EMBL" id="CAF4267039.1"/>
    </source>
</evidence>
<evidence type="ECO:0000313" key="3">
    <source>
        <dbReference type="EMBL" id="CAF1685687.1"/>
    </source>
</evidence>
<protein>
    <submittedName>
        <fullName evidence="3">Uncharacterized protein</fullName>
    </submittedName>
</protein>
<feature type="region of interest" description="Disordered" evidence="1">
    <location>
        <begin position="1"/>
        <end position="23"/>
    </location>
</feature>
<sequence length="83" mass="9184">MLPSIRTISSSQHVFDQQRSFTSGKCSKRKVLDDFNNTLTSTRSVSSIGSTTSGSSKYNKSSQVNQSSSFDTFDFCYALLSKH</sequence>
<dbReference type="OrthoDB" id="10560008at2759"/>
<dbReference type="EMBL" id="CAJOBI010018591">
    <property type="protein sequence ID" value="CAF4201316.1"/>
    <property type="molecule type" value="Genomic_DNA"/>
</dbReference>
<proteinExistence type="predicted"/>
<evidence type="ECO:0000256" key="1">
    <source>
        <dbReference type="SAM" id="MobiDB-lite"/>
    </source>
</evidence>
<feature type="compositionally biased region" description="Polar residues" evidence="1">
    <location>
        <begin position="57"/>
        <end position="67"/>
    </location>
</feature>